<proteinExistence type="predicted"/>
<accession>A0ABQ2TPP7</accession>
<reference evidence="3" key="1">
    <citation type="journal article" date="2019" name="Int. J. Syst. Evol. Microbiol.">
        <title>The Global Catalogue of Microorganisms (GCM) 10K type strain sequencing project: providing services to taxonomists for standard genome sequencing and annotation.</title>
        <authorList>
            <consortium name="The Broad Institute Genomics Platform"/>
            <consortium name="The Broad Institute Genome Sequencing Center for Infectious Disease"/>
            <person name="Wu L."/>
            <person name="Ma J."/>
        </authorList>
    </citation>
    <scope>NUCLEOTIDE SEQUENCE [LARGE SCALE GENOMIC DNA]</scope>
    <source>
        <strain evidence="3">JCM 4350</strain>
    </source>
</reference>
<feature type="region of interest" description="Disordered" evidence="1">
    <location>
        <begin position="1"/>
        <end position="64"/>
    </location>
</feature>
<evidence type="ECO:0000313" key="2">
    <source>
        <dbReference type="EMBL" id="GGS82332.1"/>
    </source>
</evidence>
<comment type="caution">
    <text evidence="2">The sequence shown here is derived from an EMBL/GenBank/DDBJ whole genome shotgun (WGS) entry which is preliminary data.</text>
</comment>
<feature type="compositionally biased region" description="Basic and acidic residues" evidence="1">
    <location>
        <begin position="16"/>
        <end position="31"/>
    </location>
</feature>
<evidence type="ECO:0000313" key="3">
    <source>
        <dbReference type="Proteomes" id="UP000659767"/>
    </source>
</evidence>
<dbReference type="EMBL" id="BMSZ01000031">
    <property type="protein sequence ID" value="GGS82332.1"/>
    <property type="molecule type" value="Genomic_DNA"/>
</dbReference>
<gene>
    <name evidence="2" type="ORF">GCM10010253_66210</name>
</gene>
<protein>
    <submittedName>
        <fullName evidence="2">Uncharacterized protein</fullName>
    </submittedName>
</protein>
<organism evidence="2 3">
    <name type="scientific">Streptomyces badius</name>
    <dbReference type="NCBI Taxonomy" id="1941"/>
    <lineage>
        <taxon>Bacteria</taxon>
        <taxon>Bacillati</taxon>
        <taxon>Actinomycetota</taxon>
        <taxon>Actinomycetes</taxon>
        <taxon>Kitasatosporales</taxon>
        <taxon>Streptomycetaceae</taxon>
        <taxon>Streptomyces</taxon>
    </lineage>
</organism>
<sequence length="99" mass="10732">MCGLRVPTSPTGIAHRGGEQRDRGTFRDGSGRRKKGAPTGGMHGTRNDGRLPTMSHIPSIQQPGERTTLFIGRDPDAREPWCARPTDAIRQEAKPVAMG</sequence>
<name>A0ABQ2TPP7_STRBA</name>
<evidence type="ECO:0000256" key="1">
    <source>
        <dbReference type="SAM" id="MobiDB-lite"/>
    </source>
</evidence>
<dbReference type="Proteomes" id="UP000659767">
    <property type="component" value="Unassembled WGS sequence"/>
</dbReference>
<keyword evidence="3" id="KW-1185">Reference proteome</keyword>